<dbReference type="InterPro" id="IPR011032">
    <property type="entry name" value="GroES-like_sf"/>
</dbReference>
<name>A0ABQ3YGD5_9ACTN</name>
<feature type="domain" description="Enoyl reductase (ER)" evidence="3">
    <location>
        <begin position="22"/>
        <end position="333"/>
    </location>
</feature>
<dbReference type="InterPro" id="IPR014189">
    <property type="entry name" value="Quinone_OxRdtase_PIG3"/>
</dbReference>
<dbReference type="Gene3D" id="3.90.180.10">
    <property type="entry name" value="Medium-chain alcohol dehydrogenases, catalytic domain"/>
    <property type="match status" value="1"/>
</dbReference>
<accession>A0ABQ3YGD5</accession>
<evidence type="ECO:0000256" key="2">
    <source>
        <dbReference type="ARBA" id="ARBA00023002"/>
    </source>
</evidence>
<keyword evidence="1" id="KW-0521">NADP</keyword>
<evidence type="ECO:0000256" key="1">
    <source>
        <dbReference type="ARBA" id="ARBA00022857"/>
    </source>
</evidence>
<evidence type="ECO:0000313" key="4">
    <source>
        <dbReference type="EMBL" id="GID79070.1"/>
    </source>
</evidence>
<dbReference type="Pfam" id="PF13602">
    <property type="entry name" value="ADH_zinc_N_2"/>
    <property type="match status" value="1"/>
</dbReference>
<keyword evidence="2" id="KW-0560">Oxidoreductase</keyword>
<dbReference type="Proteomes" id="UP000609879">
    <property type="component" value="Unassembled WGS sequence"/>
</dbReference>
<evidence type="ECO:0000259" key="3">
    <source>
        <dbReference type="SMART" id="SM00829"/>
    </source>
</evidence>
<dbReference type="PANTHER" id="PTHR48106:SF8">
    <property type="entry name" value="OS02G0805600 PROTEIN"/>
    <property type="match status" value="1"/>
</dbReference>
<protein>
    <submittedName>
        <fullName evidence="4">NAD(P)H quinone oxidoreductase</fullName>
    </submittedName>
</protein>
<reference evidence="4 5" key="1">
    <citation type="submission" date="2021-01" db="EMBL/GenBank/DDBJ databases">
        <title>Whole genome shotgun sequence of Actinoplanes deccanensis NBRC 13994.</title>
        <authorList>
            <person name="Komaki H."/>
            <person name="Tamura T."/>
        </authorList>
    </citation>
    <scope>NUCLEOTIDE SEQUENCE [LARGE SCALE GENOMIC DNA]</scope>
    <source>
        <strain evidence="4 5">NBRC 13994</strain>
    </source>
</reference>
<dbReference type="CDD" id="cd05276">
    <property type="entry name" value="p53_inducible_oxidoreductase"/>
    <property type="match status" value="1"/>
</dbReference>
<dbReference type="SMART" id="SM00829">
    <property type="entry name" value="PKS_ER"/>
    <property type="match status" value="1"/>
</dbReference>
<dbReference type="PANTHER" id="PTHR48106">
    <property type="entry name" value="QUINONE OXIDOREDUCTASE PIG3-RELATED"/>
    <property type="match status" value="1"/>
</dbReference>
<dbReference type="Gene3D" id="3.40.50.720">
    <property type="entry name" value="NAD(P)-binding Rossmann-like Domain"/>
    <property type="match status" value="1"/>
</dbReference>
<keyword evidence="5" id="KW-1185">Reference proteome</keyword>
<dbReference type="InterPro" id="IPR013154">
    <property type="entry name" value="ADH-like_N"/>
</dbReference>
<evidence type="ECO:0000313" key="5">
    <source>
        <dbReference type="Proteomes" id="UP000609879"/>
    </source>
</evidence>
<dbReference type="EMBL" id="BOMI01000156">
    <property type="protein sequence ID" value="GID79070.1"/>
    <property type="molecule type" value="Genomic_DNA"/>
</dbReference>
<gene>
    <name evidence="4" type="ORF">Ade02nite_77110</name>
</gene>
<dbReference type="InterPro" id="IPR020843">
    <property type="entry name" value="ER"/>
</dbReference>
<dbReference type="SUPFAM" id="SSF50129">
    <property type="entry name" value="GroES-like"/>
    <property type="match status" value="1"/>
</dbReference>
<dbReference type="Pfam" id="PF08240">
    <property type="entry name" value="ADH_N"/>
    <property type="match status" value="1"/>
</dbReference>
<dbReference type="SUPFAM" id="SSF51735">
    <property type="entry name" value="NAD(P)-binding Rossmann-fold domains"/>
    <property type="match status" value="1"/>
</dbReference>
<organism evidence="4 5">
    <name type="scientific">Paractinoplanes deccanensis</name>
    <dbReference type="NCBI Taxonomy" id="113561"/>
    <lineage>
        <taxon>Bacteria</taxon>
        <taxon>Bacillati</taxon>
        <taxon>Actinomycetota</taxon>
        <taxon>Actinomycetes</taxon>
        <taxon>Micromonosporales</taxon>
        <taxon>Micromonosporaceae</taxon>
        <taxon>Paractinoplanes</taxon>
    </lineage>
</organism>
<dbReference type="InterPro" id="IPR036291">
    <property type="entry name" value="NAD(P)-bd_dom_sf"/>
</dbReference>
<dbReference type="NCBIfam" id="TIGR02824">
    <property type="entry name" value="quinone_pig3"/>
    <property type="match status" value="1"/>
</dbReference>
<proteinExistence type="predicted"/>
<sequence length="335" mass="34973">MTEWFSVIPLGHSEAMHAIVIEDKKLAFREVPDPVPAEGEVVVDVTAAGVNRADVSQRQGFYPPPPGAPDYPGLECAGVISAVGPGVSGRHVGERVSALLAGGGYAQRVAVPAGQLLPVPTGLSLHEAAALPEVSCTVWSNVVDRDRLRKGETLLVHGGGSGIGTFAIQLGHALGATVVATARASKHDKLRELGADLVVDYTTDDFVAATKDFTGGRGADVVLDIVGAKYLSRNIDVLAPGGRITVIGFQGGRKAEVDLVELMAKRASLSSTSLRARPIPDKARIVAAVTRDVWPLVEAGAIKPIIHTTMPLSEAAEAHALMESSDHLGKILLLP</sequence>
<comment type="caution">
    <text evidence="4">The sequence shown here is derived from an EMBL/GenBank/DDBJ whole genome shotgun (WGS) entry which is preliminary data.</text>
</comment>